<dbReference type="AlphaFoldDB" id="A0A2K2FU21"/>
<evidence type="ECO:0000256" key="3">
    <source>
        <dbReference type="ARBA" id="ARBA00022991"/>
    </source>
</evidence>
<accession>A0A2K2FU21</accession>
<keyword evidence="5" id="KW-0418">Kinase</keyword>
<sequence length="181" mass="19895">MPDELRSFFENSPVALALGAAEGDNPLIMVNGRFGDLTGYSQKDLAGHNCRILQGPAQDHEPRARLRAFLRDDAATTVRTPILNFRKDGTPFVNLLYMSRLRDLSGRTRYIFASQFDISRAQPDRLRTYDSDLGQTLNRLSPVVAESGIIVEGTLTTIANSAAAIAQARMILANLDNSSIL</sequence>
<organism evidence="5 6">
    <name type="scientific">Novosphingobium guangzhouense</name>
    <dbReference type="NCBI Taxonomy" id="1850347"/>
    <lineage>
        <taxon>Bacteria</taxon>
        <taxon>Pseudomonadati</taxon>
        <taxon>Pseudomonadota</taxon>
        <taxon>Alphaproteobacteria</taxon>
        <taxon>Sphingomonadales</taxon>
        <taxon>Sphingomonadaceae</taxon>
        <taxon>Novosphingobium</taxon>
    </lineage>
</organism>
<keyword evidence="1" id="KW-0285">Flavoprotein</keyword>
<gene>
    <name evidence="5" type="ORF">A8V01_10165</name>
</gene>
<name>A0A2K2FU21_9SPHN</name>
<evidence type="ECO:0000256" key="1">
    <source>
        <dbReference type="ARBA" id="ARBA00022630"/>
    </source>
</evidence>
<dbReference type="GO" id="GO:0016301">
    <property type="term" value="F:kinase activity"/>
    <property type="evidence" value="ECO:0007669"/>
    <property type="project" value="UniProtKB-KW"/>
</dbReference>
<dbReference type="PANTHER" id="PTHR47429">
    <property type="entry name" value="PROTEIN TWIN LOV 1"/>
    <property type="match status" value="1"/>
</dbReference>
<dbReference type="OrthoDB" id="7991996at2"/>
<dbReference type="NCBIfam" id="TIGR00229">
    <property type="entry name" value="sensory_box"/>
    <property type="match status" value="1"/>
</dbReference>
<feature type="domain" description="PAS" evidence="4">
    <location>
        <begin position="1"/>
        <end position="73"/>
    </location>
</feature>
<dbReference type="PROSITE" id="PS50112">
    <property type="entry name" value="PAS"/>
    <property type="match status" value="1"/>
</dbReference>
<dbReference type="InterPro" id="IPR000014">
    <property type="entry name" value="PAS"/>
</dbReference>
<keyword evidence="5" id="KW-0808">Transferase</keyword>
<comment type="caution">
    <text evidence="5">The sequence shown here is derived from an EMBL/GenBank/DDBJ whole genome shotgun (WGS) entry which is preliminary data.</text>
</comment>
<dbReference type="EMBL" id="LYMM01000084">
    <property type="protein sequence ID" value="PNU02281.1"/>
    <property type="molecule type" value="Genomic_DNA"/>
</dbReference>
<dbReference type="Proteomes" id="UP000236327">
    <property type="component" value="Unassembled WGS sequence"/>
</dbReference>
<evidence type="ECO:0000256" key="2">
    <source>
        <dbReference type="ARBA" id="ARBA00022643"/>
    </source>
</evidence>
<keyword evidence="6" id="KW-1185">Reference proteome</keyword>
<dbReference type="Pfam" id="PF13426">
    <property type="entry name" value="PAS_9"/>
    <property type="match status" value="1"/>
</dbReference>
<evidence type="ECO:0000313" key="6">
    <source>
        <dbReference type="Proteomes" id="UP000236327"/>
    </source>
</evidence>
<reference evidence="5 6" key="1">
    <citation type="submission" date="2016-05" db="EMBL/GenBank/DDBJ databases">
        <title>Complete genome sequence of Novosphingobium guangzhouense SA925(T).</title>
        <authorList>
            <person name="Sha S."/>
        </authorList>
    </citation>
    <scope>NUCLEOTIDE SEQUENCE [LARGE SCALE GENOMIC DNA]</scope>
    <source>
        <strain evidence="5 6">SA925</strain>
    </source>
</reference>
<proteinExistence type="predicted"/>
<dbReference type="SUPFAM" id="SSF55785">
    <property type="entry name" value="PYP-like sensor domain (PAS domain)"/>
    <property type="match status" value="1"/>
</dbReference>
<keyword evidence="3" id="KW-0157">Chromophore</keyword>
<evidence type="ECO:0000259" key="4">
    <source>
        <dbReference type="PROSITE" id="PS50112"/>
    </source>
</evidence>
<dbReference type="Gene3D" id="3.30.450.20">
    <property type="entry name" value="PAS domain"/>
    <property type="match status" value="1"/>
</dbReference>
<keyword evidence="2" id="KW-0288">FMN</keyword>
<dbReference type="CDD" id="cd00130">
    <property type="entry name" value="PAS"/>
    <property type="match status" value="1"/>
</dbReference>
<dbReference type="InterPro" id="IPR035965">
    <property type="entry name" value="PAS-like_dom_sf"/>
</dbReference>
<protein>
    <submittedName>
        <fullName evidence="5">Histidine kinase</fullName>
    </submittedName>
</protein>
<evidence type="ECO:0000313" key="5">
    <source>
        <dbReference type="EMBL" id="PNU02281.1"/>
    </source>
</evidence>
<dbReference type="PANTHER" id="PTHR47429:SF2">
    <property type="entry name" value="PROTEIN TWIN LOV 1"/>
    <property type="match status" value="1"/>
</dbReference>